<accession>A0ABD6BYI0</accession>
<protein>
    <submittedName>
        <fullName evidence="2">Uncharacterized protein</fullName>
    </submittedName>
</protein>
<keyword evidence="3" id="KW-1185">Reference proteome</keyword>
<feature type="region of interest" description="Disordered" evidence="1">
    <location>
        <begin position="202"/>
        <end position="225"/>
    </location>
</feature>
<evidence type="ECO:0000256" key="1">
    <source>
        <dbReference type="SAM" id="MobiDB-lite"/>
    </source>
</evidence>
<dbReference type="AlphaFoldDB" id="A0ABD6BYI0"/>
<evidence type="ECO:0000313" key="3">
    <source>
        <dbReference type="Proteomes" id="UP001597185"/>
    </source>
</evidence>
<dbReference type="EMBL" id="JBHUDB010000002">
    <property type="protein sequence ID" value="MFD1570082.1"/>
    <property type="molecule type" value="Genomic_DNA"/>
</dbReference>
<gene>
    <name evidence="2" type="ORF">ACFR9T_05710</name>
</gene>
<dbReference type="Proteomes" id="UP001597185">
    <property type="component" value="Unassembled WGS sequence"/>
</dbReference>
<sequence length="225" mass="25478">MDSNHSHPDDTDAAVLAPSPEYLICLAELSPANLKLYNTETGQFVRVVPSDQEFEMEHRAGAEQPWEHQSTGTDLKEIVREATDVLDLAVATKTCPQTGLEDLYIDTGEHGRLLIDDRDQFPVHIVKKHPNPFDPTNEEFLIEAPSKQGESIPNHYSYHVHTRHCIEDEWEALHSCYEELTPAAAMDRFSAITDLDTLMINEEEEPTELFQEPHETEAESPNTES</sequence>
<evidence type="ECO:0000313" key="2">
    <source>
        <dbReference type="EMBL" id="MFD1570082.1"/>
    </source>
</evidence>
<comment type="caution">
    <text evidence="2">The sequence shown here is derived from an EMBL/GenBank/DDBJ whole genome shotgun (WGS) entry which is preliminary data.</text>
</comment>
<dbReference type="RefSeq" id="WP_256397107.1">
    <property type="nucleotide sequence ID" value="NZ_JANHDL010000004.1"/>
</dbReference>
<name>A0ABD6BYI0_9EURY</name>
<reference evidence="2 3" key="1">
    <citation type="journal article" date="2019" name="Int. J. Syst. Evol. Microbiol.">
        <title>The Global Catalogue of Microorganisms (GCM) 10K type strain sequencing project: providing services to taxonomists for standard genome sequencing and annotation.</title>
        <authorList>
            <consortium name="The Broad Institute Genomics Platform"/>
            <consortium name="The Broad Institute Genome Sequencing Center for Infectious Disease"/>
            <person name="Wu L."/>
            <person name="Ma J."/>
        </authorList>
    </citation>
    <scope>NUCLEOTIDE SEQUENCE [LARGE SCALE GENOMIC DNA]</scope>
    <source>
        <strain evidence="2 3">CGMCC 1.12689</strain>
    </source>
</reference>
<proteinExistence type="predicted"/>
<organism evidence="2 3">
    <name type="scientific">Halorubrum laminariae</name>
    <dbReference type="NCBI Taxonomy" id="1433523"/>
    <lineage>
        <taxon>Archaea</taxon>
        <taxon>Methanobacteriati</taxon>
        <taxon>Methanobacteriota</taxon>
        <taxon>Stenosarchaea group</taxon>
        <taxon>Halobacteria</taxon>
        <taxon>Halobacteriales</taxon>
        <taxon>Haloferacaceae</taxon>
        <taxon>Halorubrum</taxon>
    </lineage>
</organism>